<evidence type="ECO:0008006" key="2">
    <source>
        <dbReference type="Google" id="ProtNLM"/>
    </source>
</evidence>
<organism evidence="1">
    <name type="scientific">Blautia hansenii</name>
    <name type="common">Ruminococcus hansenii</name>
    <dbReference type="NCBI Taxonomy" id="1322"/>
    <lineage>
        <taxon>Bacteria</taxon>
        <taxon>Bacillati</taxon>
        <taxon>Bacillota</taxon>
        <taxon>Clostridia</taxon>
        <taxon>Lachnospirales</taxon>
        <taxon>Lachnospiraceae</taxon>
        <taxon>Blautia</taxon>
    </lineage>
</organism>
<dbReference type="RefSeq" id="WP_022239892.1">
    <property type="nucleotide sequence ID" value="NZ_CACRSY010000014.1"/>
</dbReference>
<dbReference type="SUPFAM" id="SSF55186">
    <property type="entry name" value="ThrRS/AlaRS common domain"/>
    <property type="match status" value="1"/>
</dbReference>
<gene>
    <name evidence="1" type="ORF">BHLFYP23_00708</name>
</gene>
<sequence>MIYNNVRHECNLYNFFFAPRGNRRVMELGRKITQMYLNPFDKIIGIIGAKDSGKSMLIKGMFPGIQMVESDDEFDILNMPLLNAEDVGFYTPRTFHVDVRSARKYVSLEEIAKAVHNVIGMNKRVIVEHFEILYPVLKRNADLLIGIGEEVIVTRPSLFGPLPDNIANVVFDSLIYRKMAHSAEELFGYCVKDIDRPKCIRSDIKHGFMLNYTEKPSFDLAEIEEKILDLIHQDLPIKPYDEEHIQIGDYVMDCTAPLLHVESTGQIEDFSLVKEYYYEPKFHLYAVAGTVGHKHEETEKNEELNNIEI</sequence>
<dbReference type="GO" id="GO:0000166">
    <property type="term" value="F:nucleotide binding"/>
    <property type="evidence" value="ECO:0007669"/>
    <property type="project" value="InterPro"/>
</dbReference>
<reference evidence="1" key="1">
    <citation type="submission" date="2019-11" db="EMBL/GenBank/DDBJ databases">
        <authorList>
            <person name="Feng L."/>
        </authorList>
    </citation>
    <scope>NUCLEOTIDE SEQUENCE</scope>
    <source>
        <strain evidence="1">BhanseniiLFYP23</strain>
    </source>
</reference>
<accession>A0A6N2UWD9</accession>
<name>A0A6N2UWD9_BLAHA</name>
<protein>
    <recommendedName>
        <fullName evidence="2">Alanine-tRNA synthetase second additional domain-containing protein</fullName>
    </recommendedName>
</protein>
<dbReference type="EMBL" id="CACRSY010000014">
    <property type="protein sequence ID" value="VYT22434.1"/>
    <property type="molecule type" value="Genomic_DNA"/>
</dbReference>
<evidence type="ECO:0000313" key="1">
    <source>
        <dbReference type="EMBL" id="VYT22434.1"/>
    </source>
</evidence>
<proteinExistence type="predicted"/>
<dbReference type="AlphaFoldDB" id="A0A6N2UWD9"/>
<dbReference type="InterPro" id="IPR018163">
    <property type="entry name" value="Thr/Ala-tRNA-synth_IIc_edit"/>
</dbReference>